<dbReference type="Pfam" id="PF00069">
    <property type="entry name" value="Pkinase"/>
    <property type="match status" value="1"/>
</dbReference>
<dbReference type="PROSITE" id="PS00107">
    <property type="entry name" value="PROTEIN_KINASE_ATP"/>
    <property type="match status" value="1"/>
</dbReference>
<evidence type="ECO:0000256" key="3">
    <source>
        <dbReference type="ARBA" id="ARBA00022679"/>
    </source>
</evidence>
<evidence type="ECO:0000313" key="11">
    <source>
        <dbReference type="EMBL" id="GER99027.1"/>
    </source>
</evidence>
<dbReference type="InterPro" id="IPR017441">
    <property type="entry name" value="Protein_kinase_ATP_BS"/>
</dbReference>
<reference evidence="11 12" key="1">
    <citation type="submission" date="2019-10" db="EMBL/GenBank/DDBJ databases">
        <title>Whole genome shotgun sequence of Acrocarpospora corrugata NBRC 13972.</title>
        <authorList>
            <person name="Ichikawa N."/>
            <person name="Kimura A."/>
            <person name="Kitahashi Y."/>
            <person name="Komaki H."/>
            <person name="Oguchi A."/>
        </authorList>
    </citation>
    <scope>NUCLEOTIDE SEQUENCE [LARGE SCALE GENOMIC DNA]</scope>
    <source>
        <strain evidence="11 12">NBRC 13972</strain>
    </source>
</reference>
<evidence type="ECO:0000256" key="1">
    <source>
        <dbReference type="ARBA" id="ARBA00012513"/>
    </source>
</evidence>
<feature type="binding site" evidence="7">
    <location>
        <position position="54"/>
    </location>
    <ligand>
        <name>ATP</name>
        <dbReference type="ChEBI" id="CHEBI:30616"/>
    </ligand>
</feature>
<evidence type="ECO:0000256" key="6">
    <source>
        <dbReference type="ARBA" id="ARBA00022840"/>
    </source>
</evidence>
<evidence type="ECO:0000313" key="12">
    <source>
        <dbReference type="Proteomes" id="UP000334990"/>
    </source>
</evidence>
<keyword evidence="12" id="KW-1185">Reference proteome</keyword>
<keyword evidence="4 7" id="KW-0547">Nucleotide-binding</keyword>
<dbReference type="SUPFAM" id="SSF56112">
    <property type="entry name" value="Protein kinase-like (PK-like)"/>
    <property type="match status" value="1"/>
</dbReference>
<dbReference type="GO" id="GO:0004674">
    <property type="term" value="F:protein serine/threonine kinase activity"/>
    <property type="evidence" value="ECO:0007669"/>
    <property type="project" value="UniProtKB-KW"/>
</dbReference>
<proteinExistence type="predicted"/>
<dbReference type="EMBL" id="BLAD01000038">
    <property type="protein sequence ID" value="GER99027.1"/>
    <property type="molecule type" value="Genomic_DNA"/>
</dbReference>
<dbReference type="InterPro" id="IPR000719">
    <property type="entry name" value="Prot_kinase_dom"/>
</dbReference>
<dbReference type="Gene3D" id="1.10.510.10">
    <property type="entry name" value="Transferase(Phosphotransferase) domain 1"/>
    <property type="match status" value="1"/>
</dbReference>
<dbReference type="PANTHER" id="PTHR43289:SF6">
    <property type="entry name" value="SERINE_THREONINE-PROTEIN KINASE NEKL-3"/>
    <property type="match status" value="1"/>
</dbReference>
<evidence type="ECO:0000256" key="8">
    <source>
        <dbReference type="SAM" id="MobiDB-lite"/>
    </source>
</evidence>
<evidence type="ECO:0000256" key="2">
    <source>
        <dbReference type="ARBA" id="ARBA00022527"/>
    </source>
</evidence>
<keyword evidence="3" id="KW-0808">Transferase</keyword>
<dbReference type="SMART" id="SM00220">
    <property type="entry name" value="S_TKc"/>
    <property type="match status" value="1"/>
</dbReference>
<keyword evidence="9" id="KW-0812">Transmembrane</keyword>
<feature type="compositionally biased region" description="Acidic residues" evidence="8">
    <location>
        <begin position="388"/>
        <end position="416"/>
    </location>
</feature>
<evidence type="ECO:0000256" key="4">
    <source>
        <dbReference type="ARBA" id="ARBA00022741"/>
    </source>
</evidence>
<feature type="region of interest" description="Disordered" evidence="8">
    <location>
        <begin position="283"/>
        <end position="304"/>
    </location>
</feature>
<keyword evidence="5" id="KW-0418">Kinase</keyword>
<accession>A0A5M3VX93</accession>
<dbReference type="EC" id="2.7.11.1" evidence="1"/>
<gene>
    <name evidence="11" type="ORF">Acor_10910</name>
</gene>
<dbReference type="PROSITE" id="PS50011">
    <property type="entry name" value="PROTEIN_KINASE_DOM"/>
    <property type="match status" value="1"/>
</dbReference>
<evidence type="ECO:0000256" key="7">
    <source>
        <dbReference type="PROSITE-ProRule" id="PRU10141"/>
    </source>
</evidence>
<dbReference type="AlphaFoldDB" id="A0A5M3VX93"/>
<keyword evidence="9" id="KW-0472">Membrane</keyword>
<dbReference type="InterPro" id="IPR008271">
    <property type="entry name" value="Ser/Thr_kinase_AS"/>
</dbReference>
<feature type="compositionally biased region" description="Basic and acidic residues" evidence="8">
    <location>
        <begin position="370"/>
        <end position="379"/>
    </location>
</feature>
<feature type="transmembrane region" description="Helical" evidence="9">
    <location>
        <begin position="309"/>
        <end position="331"/>
    </location>
</feature>
<feature type="domain" description="Protein kinase" evidence="10">
    <location>
        <begin position="25"/>
        <end position="283"/>
    </location>
</feature>
<keyword evidence="9" id="KW-1133">Transmembrane helix</keyword>
<evidence type="ECO:0000256" key="5">
    <source>
        <dbReference type="ARBA" id="ARBA00022777"/>
    </source>
</evidence>
<evidence type="ECO:0000259" key="10">
    <source>
        <dbReference type="PROSITE" id="PS50011"/>
    </source>
</evidence>
<dbReference type="GO" id="GO:0005524">
    <property type="term" value="F:ATP binding"/>
    <property type="evidence" value="ECO:0007669"/>
    <property type="project" value="UniProtKB-UniRule"/>
</dbReference>
<sequence>MAMADAGTREFAASSPGPRLVAGRYRLMEPLGRGGMGTVWRALDESLQREVAIKEQDALRELTAHERQIYTVRTFREARAAGRLSHPAVAAVYDVFEEAGHPWIVMQLVSSRTLGEVVQAEGPLPPRRVAEIGLQLVGALTAAHAAGVLHRDVKPDNVLLADDGRVVLTDFGIATLEDDSPVTRTGALIGTPAFIAPERASGGTAQRESDLWSLGVTLFAAVEGRSPFQRGHALASLAAVMYEGPGPLCRAGALAPVLLGLLRKDPARRMTAEEAERALRAIVDGTAPAPTEEVPLPVPGPVSPRRRRWWPLAAATGTLFIGLAAGGIAYLTAEGDGRARVPEPAVSSVVDPPKTSEPPQEPARDPAPSENRRPAEKPSKKPSPSQEPSEEPTEQPTDEPPDDPSDESDGMVDPDAGELQAQIEAGIVPPGDVL</sequence>
<dbReference type="CDD" id="cd14014">
    <property type="entry name" value="STKc_PknB_like"/>
    <property type="match status" value="1"/>
</dbReference>
<dbReference type="PANTHER" id="PTHR43289">
    <property type="entry name" value="MITOGEN-ACTIVATED PROTEIN KINASE KINASE KINASE 20-RELATED"/>
    <property type="match status" value="1"/>
</dbReference>
<protein>
    <recommendedName>
        <fullName evidence="1">non-specific serine/threonine protein kinase</fullName>
        <ecNumber evidence="1">2.7.11.1</ecNumber>
    </recommendedName>
</protein>
<feature type="region of interest" description="Disordered" evidence="8">
    <location>
        <begin position="339"/>
        <end position="434"/>
    </location>
</feature>
<dbReference type="InterPro" id="IPR011009">
    <property type="entry name" value="Kinase-like_dom_sf"/>
</dbReference>
<evidence type="ECO:0000256" key="9">
    <source>
        <dbReference type="SAM" id="Phobius"/>
    </source>
</evidence>
<organism evidence="11 12">
    <name type="scientific">Acrocarpospora corrugata</name>
    <dbReference type="NCBI Taxonomy" id="35763"/>
    <lineage>
        <taxon>Bacteria</taxon>
        <taxon>Bacillati</taxon>
        <taxon>Actinomycetota</taxon>
        <taxon>Actinomycetes</taxon>
        <taxon>Streptosporangiales</taxon>
        <taxon>Streptosporangiaceae</taxon>
        <taxon>Acrocarpospora</taxon>
    </lineage>
</organism>
<keyword evidence="2" id="KW-0723">Serine/threonine-protein kinase</keyword>
<dbReference type="PROSITE" id="PS00108">
    <property type="entry name" value="PROTEIN_KINASE_ST"/>
    <property type="match status" value="1"/>
</dbReference>
<dbReference type="Gene3D" id="3.30.200.20">
    <property type="entry name" value="Phosphorylase Kinase, domain 1"/>
    <property type="match status" value="1"/>
</dbReference>
<comment type="caution">
    <text evidence="11">The sequence shown here is derived from an EMBL/GenBank/DDBJ whole genome shotgun (WGS) entry which is preliminary data.</text>
</comment>
<keyword evidence="6 7" id="KW-0067">ATP-binding</keyword>
<dbReference type="Proteomes" id="UP000334990">
    <property type="component" value="Unassembled WGS sequence"/>
</dbReference>
<name>A0A5M3VX93_9ACTN</name>